<dbReference type="PANTHER" id="PTHR11908:SF157">
    <property type="entry name" value="XANTHINE DEHYDROGENASE SUBUNIT D-RELATED"/>
    <property type="match status" value="1"/>
</dbReference>
<evidence type="ECO:0000313" key="3">
    <source>
        <dbReference type="Proteomes" id="UP001407405"/>
    </source>
</evidence>
<dbReference type="InterPro" id="IPR008274">
    <property type="entry name" value="AldOxase/xan_DH_MoCoBD1"/>
</dbReference>
<gene>
    <name evidence="2" type="ORF">AAIG11_00995</name>
</gene>
<dbReference type="InterPro" id="IPR000674">
    <property type="entry name" value="Ald_Oxase/Xan_DH_a/b"/>
</dbReference>
<evidence type="ECO:0000259" key="1">
    <source>
        <dbReference type="SMART" id="SM01008"/>
    </source>
</evidence>
<comment type="caution">
    <text evidence="2">The sequence shown here is derived from an EMBL/GenBank/DDBJ whole genome shotgun (WGS) entry which is preliminary data.</text>
</comment>
<dbReference type="EMBL" id="JBCITM010000001">
    <property type="protein sequence ID" value="MEN1759035.1"/>
    <property type="molecule type" value="Genomic_DNA"/>
</dbReference>
<dbReference type="Gene3D" id="3.90.1170.50">
    <property type="entry name" value="Aldehyde oxidase/xanthine dehydrogenase, a/b hammerhead"/>
    <property type="match status" value="1"/>
</dbReference>
<name>A0ABU9VPE7_9CLOT</name>
<keyword evidence="3" id="KW-1185">Reference proteome</keyword>
<organism evidence="2 3">
    <name type="scientific">Anoxynatronum sibiricum</name>
    <dbReference type="NCBI Taxonomy" id="210623"/>
    <lineage>
        <taxon>Bacteria</taxon>
        <taxon>Bacillati</taxon>
        <taxon>Bacillota</taxon>
        <taxon>Clostridia</taxon>
        <taxon>Eubacteriales</taxon>
        <taxon>Clostridiaceae</taxon>
        <taxon>Anoxynatronum</taxon>
    </lineage>
</organism>
<accession>A0ABU9VPE7</accession>
<dbReference type="InterPro" id="IPR016208">
    <property type="entry name" value="Ald_Oxase/xanthine_DH-like"/>
</dbReference>
<dbReference type="SUPFAM" id="SSF56003">
    <property type="entry name" value="Molybdenum cofactor-binding domain"/>
    <property type="match status" value="1"/>
</dbReference>
<dbReference type="InterPro" id="IPR036856">
    <property type="entry name" value="Ald_Oxase/Xan_DH_a/b_sf"/>
</dbReference>
<dbReference type="RefSeq" id="WP_343184416.1">
    <property type="nucleotide sequence ID" value="NZ_JBCITM010000001.1"/>
</dbReference>
<dbReference type="Proteomes" id="UP001407405">
    <property type="component" value="Unassembled WGS sequence"/>
</dbReference>
<dbReference type="SMART" id="SM01008">
    <property type="entry name" value="Ald_Xan_dh_C"/>
    <property type="match status" value="1"/>
</dbReference>
<feature type="domain" description="Aldehyde oxidase/xanthine dehydrogenase a/b hammerhead" evidence="1">
    <location>
        <begin position="20"/>
        <end position="124"/>
    </location>
</feature>
<protein>
    <submittedName>
        <fullName evidence="2">Molybdopterin cofactor-binding domain-containing protein</fullName>
    </submittedName>
</protein>
<dbReference type="SUPFAM" id="SSF54665">
    <property type="entry name" value="CO dehydrogenase molybdoprotein N-domain-like"/>
    <property type="match status" value="1"/>
</dbReference>
<dbReference type="Pfam" id="PF02738">
    <property type="entry name" value="MoCoBD_1"/>
    <property type="match status" value="1"/>
</dbReference>
<reference evidence="2 3" key="1">
    <citation type="submission" date="2024-04" db="EMBL/GenBank/DDBJ databases">
        <title>Genome sequencing and metabolic network reconstruction of aminoacids and betaine degradation by Anoxynatronum sibiricum.</title>
        <authorList>
            <person name="Detkova E.N."/>
            <person name="Boltjanskaja Y.V."/>
            <person name="Mardanov A.V."/>
            <person name="Kevbrin V."/>
        </authorList>
    </citation>
    <scope>NUCLEOTIDE SEQUENCE [LARGE SCALE GENOMIC DNA]</scope>
    <source>
        <strain evidence="2 3">Z-7981</strain>
    </source>
</reference>
<dbReference type="InterPro" id="IPR037165">
    <property type="entry name" value="AldOxase/xan_DH_Mopterin-bd_sf"/>
</dbReference>
<dbReference type="Gene3D" id="3.30.365.10">
    <property type="entry name" value="Aldehyde oxidase/xanthine dehydrogenase, molybdopterin binding domain"/>
    <property type="match status" value="3"/>
</dbReference>
<proteinExistence type="predicted"/>
<dbReference type="Pfam" id="PF01315">
    <property type="entry name" value="Ald_Xan_dh_C"/>
    <property type="match status" value="1"/>
</dbReference>
<sequence>MALRVVGQNEIRVDGKAKVTGKALYPEDIYMDNMVFGKTLRSSRPHAHFSLNLEQASQMPGVLRIFTASDVPHNAHGVLFKDHEVICRDKVRRVGDPMAFVVAATEKEATAARDAIQVTYEDLPAVFDPEEALKPGAPLVHEQGNLVYRFKLRRGDVAAGFRESHAIVEQEYRTPMVDHAFLQPESGLAYMEEDERVVVCAATQYPHFDQLEIAEALALPTEQVKVVNPAVGGAFGGREDVTMQIHLALAAQHLKRPVKTTYSREESFYAHSKRHAMVMRLKTGADREGNLLATQVTIYSDTGAYASWAINVLRKAGVHATGPYVIPHVHVDGYSAYTNNPYAGAMRGFGATQIPIAHEMQMDALAEQLGISPLEIRLKNAFVPGSVTATGQTLSESVPLVECLEAVAEKLGLKQSLREVAP</sequence>
<evidence type="ECO:0000313" key="2">
    <source>
        <dbReference type="EMBL" id="MEN1759035.1"/>
    </source>
</evidence>
<dbReference type="PANTHER" id="PTHR11908">
    <property type="entry name" value="XANTHINE DEHYDROGENASE"/>
    <property type="match status" value="1"/>
</dbReference>